<feature type="transmembrane region" description="Helical" evidence="1">
    <location>
        <begin position="180"/>
        <end position="199"/>
    </location>
</feature>
<accession>A0A126UY74</accession>
<feature type="transmembrane region" description="Helical" evidence="1">
    <location>
        <begin position="111"/>
        <end position="129"/>
    </location>
</feature>
<feature type="transmembrane region" description="Helical" evidence="1">
    <location>
        <begin position="233"/>
        <end position="253"/>
    </location>
</feature>
<dbReference type="EMBL" id="CP014327">
    <property type="protein sequence ID" value="AML50655.1"/>
    <property type="molecule type" value="Genomic_DNA"/>
</dbReference>
<feature type="transmembrane region" description="Helical" evidence="1">
    <location>
        <begin position="64"/>
        <end position="90"/>
    </location>
</feature>
<dbReference type="OrthoDB" id="7171777at2"/>
<evidence type="ECO:0000256" key="1">
    <source>
        <dbReference type="SAM" id="Phobius"/>
    </source>
</evidence>
<evidence type="ECO:0000313" key="3">
    <source>
        <dbReference type="EMBL" id="AML50655.1"/>
    </source>
</evidence>
<dbReference type="STRING" id="1579316.RC74_04600"/>
<dbReference type="RefSeq" id="WP_039002418.1">
    <property type="nucleotide sequence ID" value="NZ_CP014327.1"/>
</dbReference>
<feature type="transmembrane region" description="Helical" evidence="1">
    <location>
        <begin position="273"/>
        <end position="295"/>
    </location>
</feature>
<organism evidence="3 4">
    <name type="scientific">Falsihalocynthiibacter arcticus</name>
    <dbReference type="NCBI Taxonomy" id="1579316"/>
    <lineage>
        <taxon>Bacteria</taxon>
        <taxon>Pseudomonadati</taxon>
        <taxon>Pseudomonadota</taxon>
        <taxon>Alphaproteobacteria</taxon>
        <taxon>Rhodobacterales</taxon>
        <taxon>Roseobacteraceae</taxon>
        <taxon>Falsihalocynthiibacter</taxon>
    </lineage>
</organism>
<keyword evidence="1" id="KW-0812">Transmembrane</keyword>
<dbReference type="GO" id="GO:0080120">
    <property type="term" value="P:CAAX-box protein maturation"/>
    <property type="evidence" value="ECO:0007669"/>
    <property type="project" value="UniProtKB-ARBA"/>
</dbReference>
<feature type="transmembrane region" description="Helical" evidence="1">
    <location>
        <begin position="205"/>
        <end position="226"/>
    </location>
</feature>
<keyword evidence="4" id="KW-1185">Reference proteome</keyword>
<dbReference type="InterPro" id="IPR003675">
    <property type="entry name" value="Rce1/LyrA-like_dom"/>
</dbReference>
<name>A0A126UY74_9RHOB</name>
<keyword evidence="1" id="KW-0472">Membrane</keyword>
<dbReference type="Pfam" id="PF02517">
    <property type="entry name" value="Rce1-like"/>
    <property type="match status" value="1"/>
</dbReference>
<evidence type="ECO:0000259" key="2">
    <source>
        <dbReference type="Pfam" id="PF02517"/>
    </source>
</evidence>
<gene>
    <name evidence="3" type="ORF">RC74_04600</name>
</gene>
<sequence length="297" mass="31904">MSYLPLQSFIAPARDTCQIWRTVAGIALTFAIYSMGLSTFAPLLREVTAIGSDVGTTLLEQSDVAPAATLVILYSFGLLTFGSAATVIILHKRSALSLLGDPTHMTRQFWRAVKAMLVLNVTLILLPPYGGSGSVEIVENLAPQTWALLFPLSLLGLLVQTSAEEIFFRGYLLQQLAARFSSPLVWMGAPTLVFALGHFDPANGVHAWSIVIWAGLFSLAATDLVARTGNLGAAIGLHFVNNAFAMLVVSYPGNMSGLSLFVFTEGPADFGPTSVEILLEYAMLGVSWLAIRLAVRR</sequence>
<feature type="transmembrane region" description="Helical" evidence="1">
    <location>
        <begin position="141"/>
        <end position="159"/>
    </location>
</feature>
<dbReference type="GO" id="GO:0004175">
    <property type="term" value="F:endopeptidase activity"/>
    <property type="evidence" value="ECO:0007669"/>
    <property type="project" value="UniProtKB-ARBA"/>
</dbReference>
<dbReference type="Proteomes" id="UP000070371">
    <property type="component" value="Chromosome"/>
</dbReference>
<proteinExistence type="predicted"/>
<feature type="domain" description="CAAX prenyl protease 2/Lysostaphin resistance protein A-like" evidence="2">
    <location>
        <begin position="149"/>
        <end position="244"/>
    </location>
</feature>
<reference evidence="3 4" key="1">
    <citation type="submission" date="2016-02" db="EMBL/GenBank/DDBJ databases">
        <title>Complete genome sequence of Halocynthiibacter arcticus PAMC 20958t from arctic marine sediment.</title>
        <authorList>
            <person name="Lee Y.M."/>
            <person name="Baek K."/>
            <person name="Lee H.K."/>
            <person name="Shin S.C."/>
        </authorList>
    </citation>
    <scope>NUCLEOTIDE SEQUENCE [LARGE SCALE GENOMIC DNA]</scope>
    <source>
        <strain evidence="3">PAMC 20958</strain>
    </source>
</reference>
<dbReference type="PANTHER" id="PTHR39430">
    <property type="entry name" value="MEMBRANE-ASSOCIATED PROTEASE-RELATED"/>
    <property type="match status" value="1"/>
</dbReference>
<evidence type="ECO:0000313" key="4">
    <source>
        <dbReference type="Proteomes" id="UP000070371"/>
    </source>
</evidence>
<dbReference type="AlphaFoldDB" id="A0A126UY74"/>
<keyword evidence="1" id="KW-1133">Transmembrane helix</keyword>
<dbReference type="KEGG" id="hat:RC74_04600"/>
<dbReference type="PANTHER" id="PTHR39430:SF1">
    <property type="entry name" value="PROTEASE"/>
    <property type="match status" value="1"/>
</dbReference>
<feature type="transmembrane region" description="Helical" evidence="1">
    <location>
        <begin position="20"/>
        <end position="44"/>
    </location>
</feature>
<protein>
    <recommendedName>
        <fullName evidence="2">CAAX prenyl protease 2/Lysostaphin resistance protein A-like domain-containing protein</fullName>
    </recommendedName>
</protein>